<dbReference type="Gene3D" id="1.10.599.10">
    <property type="entry name" value="Aldehyde Ferredoxin Oxidoreductase Protein, subunit A, domain 3"/>
    <property type="match status" value="1"/>
</dbReference>
<keyword evidence="4" id="KW-0479">Metal-binding</keyword>
<dbReference type="Gene3D" id="3.60.9.10">
    <property type="entry name" value="Aldehyde ferredoxin oxidoreductase, N-terminal domain"/>
    <property type="match status" value="1"/>
</dbReference>
<keyword evidence="5" id="KW-0560">Oxidoreductase</keyword>
<dbReference type="InterPro" id="IPR001203">
    <property type="entry name" value="OxRdtase_Ald_Fedxn_C"/>
</dbReference>
<dbReference type="InterPro" id="IPR051919">
    <property type="entry name" value="W-dependent_AOR"/>
</dbReference>
<comment type="similarity">
    <text evidence="2">Belongs to the AOR/FOR family.</text>
</comment>
<evidence type="ECO:0000313" key="10">
    <source>
        <dbReference type="EMBL" id="MBI5250616.1"/>
    </source>
</evidence>
<dbReference type="Pfam" id="PF01314">
    <property type="entry name" value="AFOR_C"/>
    <property type="match status" value="1"/>
</dbReference>
<dbReference type="GO" id="GO:0016625">
    <property type="term" value="F:oxidoreductase activity, acting on the aldehyde or oxo group of donors, iron-sulfur protein as acceptor"/>
    <property type="evidence" value="ECO:0007669"/>
    <property type="project" value="InterPro"/>
</dbReference>
<proteinExistence type="inferred from homology"/>
<dbReference type="PANTHER" id="PTHR30038">
    <property type="entry name" value="ALDEHYDE FERREDOXIN OXIDOREDUCTASE"/>
    <property type="match status" value="1"/>
</dbReference>
<gene>
    <name evidence="10" type="ORF">HY912_14090</name>
</gene>
<comment type="cofactor">
    <cofactor evidence="8">
        <name>tungstopterin</name>
        <dbReference type="ChEBI" id="CHEBI:30402"/>
    </cofactor>
</comment>
<accession>A0A9D6V614</accession>
<evidence type="ECO:0000256" key="8">
    <source>
        <dbReference type="ARBA" id="ARBA00049934"/>
    </source>
</evidence>
<dbReference type="PANTHER" id="PTHR30038:SF7">
    <property type="entry name" value="TUNGSTEN-CONTAINING GLYCERALDEHYDE-3-PHOSPHATE:FERREDOXIN OXIDOREDUCTASE"/>
    <property type="match status" value="1"/>
</dbReference>
<sequence length="668" mass="72427">MSENSSIQGTGFWRRILFADLSSGSFSFEQPDESVYHDFLSGAGLGIKVLWDRMKPGADPLGPDNILGFTTGLLTGTGSFFTGRFTVIGKSPLSGSLGDANAGGSFSYALKRCGIDALFCLGAAERPVYLFIDETSAQILDASHLWGKDTIETEEALKKAHGKEVEVACIGPAGEALSRISGIATDEGRMAARGGLGAVLGSKKLKAVVAAGKAKITVADRSKMASISRDFLKRFKRLDFLKGVLNDRILAMSGIVAAKGFFIRQPAFLWRLLLKKFGTPALTPVSAESGDSPFKNWTGSVTRDFPAGRYMKLGAGAVTKYQMKKYGCYSCPLQCGGIVSMTDGPCKIEKMHKPEYETMCAFGGLLLNDDIASVFKLNDMANRAGIDTISCGGTMAFAIECYSRGIIDYRDTGGLDLNWGNAEAIIRLMEMIVRREGLGDLLADGVRIAARKIGKGSEECAVHCGGVEAPMHDPKFDPGFGVSFYCEAVPGRHTVTSYQYLDLQFLEKQFSRAAKIPLVTTRREKYDYENRGAPLAVGSFYKMLVDAAGACLFGTQLGADLPLCEWMNAATGWSLSNDEYLIIGERIAQLRHAFNLREGINPIHDFRPHPRVYGDLPLNSGPLKGVRLDLEKLAASFYEAMHWDVTNGKPDGAYLEFLGLSDVAEQLS</sequence>
<evidence type="ECO:0000256" key="3">
    <source>
        <dbReference type="ARBA" id="ARBA00022485"/>
    </source>
</evidence>
<evidence type="ECO:0000256" key="5">
    <source>
        <dbReference type="ARBA" id="ARBA00023002"/>
    </source>
</evidence>
<dbReference type="InterPro" id="IPR036021">
    <property type="entry name" value="Tungsten_al_ferr_oxy-like_C"/>
</dbReference>
<keyword evidence="6" id="KW-0408">Iron</keyword>
<protein>
    <submittedName>
        <fullName evidence="10">Aldehyde ferredoxin oxidoreductase family protein</fullName>
    </submittedName>
</protein>
<dbReference type="InterPro" id="IPR013985">
    <property type="entry name" value="Ald_Fedxn_OxRdtase_dom3"/>
</dbReference>
<dbReference type="Proteomes" id="UP000807825">
    <property type="component" value="Unassembled WGS sequence"/>
</dbReference>
<reference evidence="10" key="1">
    <citation type="submission" date="2020-07" db="EMBL/GenBank/DDBJ databases">
        <title>Huge and variable diversity of episymbiotic CPR bacteria and DPANN archaea in groundwater ecosystems.</title>
        <authorList>
            <person name="He C.Y."/>
            <person name="Keren R."/>
            <person name="Whittaker M."/>
            <person name="Farag I.F."/>
            <person name="Doudna J."/>
            <person name="Cate J.H.D."/>
            <person name="Banfield J.F."/>
        </authorList>
    </citation>
    <scope>NUCLEOTIDE SEQUENCE</scope>
    <source>
        <strain evidence="10">NC_groundwater_1664_Pr3_B-0.1um_52_9</strain>
    </source>
</reference>
<dbReference type="SUPFAM" id="SSF48310">
    <property type="entry name" value="Aldehyde ferredoxin oxidoreductase, C-terminal domains"/>
    <property type="match status" value="1"/>
</dbReference>
<dbReference type="SMART" id="SM00790">
    <property type="entry name" value="AFOR_N"/>
    <property type="match status" value="1"/>
</dbReference>
<evidence type="ECO:0000256" key="4">
    <source>
        <dbReference type="ARBA" id="ARBA00022723"/>
    </source>
</evidence>
<evidence type="ECO:0000313" key="11">
    <source>
        <dbReference type="Proteomes" id="UP000807825"/>
    </source>
</evidence>
<keyword evidence="3" id="KW-0004">4Fe-4S</keyword>
<name>A0A9D6V614_9BACT</name>
<feature type="domain" description="Aldehyde ferredoxin oxidoreductase N-terminal" evidence="9">
    <location>
        <begin position="12"/>
        <end position="214"/>
    </location>
</feature>
<evidence type="ECO:0000259" key="9">
    <source>
        <dbReference type="SMART" id="SM00790"/>
    </source>
</evidence>
<evidence type="ECO:0000256" key="1">
    <source>
        <dbReference type="ARBA" id="ARBA00001966"/>
    </source>
</evidence>
<evidence type="ECO:0000256" key="2">
    <source>
        <dbReference type="ARBA" id="ARBA00011032"/>
    </source>
</evidence>
<dbReference type="InterPro" id="IPR013983">
    <property type="entry name" value="Ald_Fedxn_OxRdtase_N"/>
</dbReference>
<dbReference type="GO" id="GO:0051539">
    <property type="term" value="F:4 iron, 4 sulfur cluster binding"/>
    <property type="evidence" value="ECO:0007669"/>
    <property type="project" value="UniProtKB-KW"/>
</dbReference>
<keyword evidence="7" id="KW-0411">Iron-sulfur</keyword>
<dbReference type="InterPro" id="IPR013984">
    <property type="entry name" value="Ald_Fedxn_OxRdtase_dom2"/>
</dbReference>
<dbReference type="EMBL" id="JACRDE010000369">
    <property type="protein sequence ID" value="MBI5250616.1"/>
    <property type="molecule type" value="Genomic_DNA"/>
</dbReference>
<dbReference type="SUPFAM" id="SSF56228">
    <property type="entry name" value="Aldehyde ferredoxin oxidoreductase, N-terminal domain"/>
    <property type="match status" value="1"/>
</dbReference>
<dbReference type="GO" id="GO:0009055">
    <property type="term" value="F:electron transfer activity"/>
    <property type="evidence" value="ECO:0007669"/>
    <property type="project" value="InterPro"/>
</dbReference>
<dbReference type="InterPro" id="IPR036503">
    <property type="entry name" value="Ald_Fedxn_OxRdtase_N_sf"/>
</dbReference>
<evidence type="ECO:0000256" key="7">
    <source>
        <dbReference type="ARBA" id="ARBA00023014"/>
    </source>
</evidence>
<dbReference type="Pfam" id="PF02730">
    <property type="entry name" value="AFOR_N"/>
    <property type="match status" value="1"/>
</dbReference>
<organism evidence="10 11">
    <name type="scientific">Desulfomonile tiedjei</name>
    <dbReference type="NCBI Taxonomy" id="2358"/>
    <lineage>
        <taxon>Bacteria</taxon>
        <taxon>Pseudomonadati</taxon>
        <taxon>Thermodesulfobacteriota</taxon>
        <taxon>Desulfomonilia</taxon>
        <taxon>Desulfomonilales</taxon>
        <taxon>Desulfomonilaceae</taxon>
        <taxon>Desulfomonile</taxon>
    </lineage>
</organism>
<dbReference type="AlphaFoldDB" id="A0A9D6V614"/>
<comment type="cofactor">
    <cofactor evidence="1">
        <name>[4Fe-4S] cluster</name>
        <dbReference type="ChEBI" id="CHEBI:49883"/>
    </cofactor>
</comment>
<dbReference type="Gene3D" id="1.10.569.10">
    <property type="entry name" value="Aldehyde Ferredoxin Oxidoreductase Protein, subunit A, domain 2"/>
    <property type="match status" value="1"/>
</dbReference>
<dbReference type="GO" id="GO:0046872">
    <property type="term" value="F:metal ion binding"/>
    <property type="evidence" value="ECO:0007669"/>
    <property type="project" value="UniProtKB-KW"/>
</dbReference>
<comment type="caution">
    <text evidence="10">The sequence shown here is derived from an EMBL/GenBank/DDBJ whole genome shotgun (WGS) entry which is preliminary data.</text>
</comment>
<evidence type="ECO:0000256" key="6">
    <source>
        <dbReference type="ARBA" id="ARBA00023004"/>
    </source>
</evidence>